<sequence>MPTGVPRLPDPSPRSQTTGQPHFLGSGQSSMFLSPVQEARIDSWRKGASTATPPGPKSINVKSAPASINQPSSKGSTCTCTCTCTQCGGGTVMECPTCGGSIISGVGSGSCSCSVHSPRSKSSHKSKRSTGKSGDKVNGPNAHIHGYYSSGRRQTSEKHNTRPEPPLPVSPKSPINFAVLKAPDKLELTETEKVRPHQVGVLPPVQWPPAPGQEIPMRAMAKPAMEPPLPRIAGVRDPVSQNYYRNMFPPYAHGPTPMIPGIHPIGMVPAQPWNT</sequence>
<accession>A0AAX4KFT4</accession>
<gene>
    <name evidence="2" type="ORF">V865_002336</name>
</gene>
<keyword evidence="3" id="KW-1185">Reference proteome</keyword>
<dbReference type="KEGG" id="ker:91101140"/>
<dbReference type="RefSeq" id="XP_066082235.1">
    <property type="nucleotide sequence ID" value="XM_066226138.1"/>
</dbReference>
<evidence type="ECO:0000256" key="1">
    <source>
        <dbReference type="SAM" id="MobiDB-lite"/>
    </source>
</evidence>
<feature type="compositionally biased region" description="Polar residues" evidence="1">
    <location>
        <begin position="66"/>
        <end position="76"/>
    </location>
</feature>
<proteinExistence type="predicted"/>
<feature type="compositionally biased region" description="Polar residues" evidence="1">
    <location>
        <begin position="13"/>
        <end position="30"/>
    </location>
</feature>
<evidence type="ECO:0000313" key="3">
    <source>
        <dbReference type="Proteomes" id="UP001358614"/>
    </source>
</evidence>
<name>A0AAX4KFT4_9TREE</name>
<evidence type="ECO:0000313" key="2">
    <source>
        <dbReference type="EMBL" id="WWD04268.1"/>
    </source>
</evidence>
<feature type="region of interest" description="Disordered" evidence="1">
    <location>
        <begin position="1"/>
        <end position="30"/>
    </location>
</feature>
<reference evidence="2 3" key="1">
    <citation type="submission" date="2024-01" db="EMBL/GenBank/DDBJ databases">
        <title>Comparative genomics of Cryptococcus and Kwoniella reveals pathogenesis evolution and contrasting modes of karyotype evolution via chromosome fusion or intercentromeric recombination.</title>
        <authorList>
            <person name="Coelho M.A."/>
            <person name="David-Palma M."/>
            <person name="Shea T."/>
            <person name="Bowers K."/>
            <person name="McGinley-Smith S."/>
            <person name="Mohammad A.W."/>
            <person name="Gnirke A."/>
            <person name="Yurkov A.M."/>
            <person name="Nowrousian M."/>
            <person name="Sun S."/>
            <person name="Cuomo C.A."/>
            <person name="Heitman J."/>
        </authorList>
    </citation>
    <scope>NUCLEOTIDE SEQUENCE [LARGE SCALE GENOMIC DNA]</scope>
    <source>
        <strain evidence="2 3">PYCC6329</strain>
    </source>
</reference>
<feature type="region of interest" description="Disordered" evidence="1">
    <location>
        <begin position="114"/>
        <end position="174"/>
    </location>
</feature>
<dbReference type="EMBL" id="CP144089">
    <property type="protein sequence ID" value="WWD04268.1"/>
    <property type="molecule type" value="Genomic_DNA"/>
</dbReference>
<organism evidence="2 3">
    <name type="scientific">Kwoniella europaea PYCC6329</name>
    <dbReference type="NCBI Taxonomy" id="1423913"/>
    <lineage>
        <taxon>Eukaryota</taxon>
        <taxon>Fungi</taxon>
        <taxon>Dikarya</taxon>
        <taxon>Basidiomycota</taxon>
        <taxon>Agaricomycotina</taxon>
        <taxon>Tremellomycetes</taxon>
        <taxon>Tremellales</taxon>
        <taxon>Cryptococcaceae</taxon>
        <taxon>Kwoniella</taxon>
    </lineage>
</organism>
<feature type="region of interest" description="Disordered" evidence="1">
    <location>
        <begin position="43"/>
        <end position="76"/>
    </location>
</feature>
<dbReference type="GeneID" id="91101140"/>
<dbReference type="Proteomes" id="UP001358614">
    <property type="component" value="Chromosome 1"/>
</dbReference>
<protein>
    <submittedName>
        <fullName evidence="2">Uncharacterized protein</fullName>
    </submittedName>
</protein>
<feature type="compositionally biased region" description="Basic residues" evidence="1">
    <location>
        <begin position="118"/>
        <end position="130"/>
    </location>
</feature>
<dbReference type="AlphaFoldDB" id="A0AAX4KFT4"/>